<evidence type="ECO:0000256" key="1">
    <source>
        <dbReference type="ARBA" id="ARBA00011982"/>
    </source>
</evidence>
<evidence type="ECO:0000256" key="2">
    <source>
        <dbReference type="ARBA" id="ARBA00022801"/>
    </source>
</evidence>
<evidence type="ECO:0000256" key="4">
    <source>
        <dbReference type="ARBA" id="ARBA00047304"/>
    </source>
</evidence>
<dbReference type="Pfam" id="PF01582">
    <property type="entry name" value="TIR"/>
    <property type="match status" value="1"/>
</dbReference>
<dbReference type="OMA" id="KWIHNEM"/>
<organism evidence="6 7">
    <name type="scientific">Ceratopteris richardii</name>
    <name type="common">Triangle waterfern</name>
    <dbReference type="NCBI Taxonomy" id="49495"/>
    <lineage>
        <taxon>Eukaryota</taxon>
        <taxon>Viridiplantae</taxon>
        <taxon>Streptophyta</taxon>
        <taxon>Embryophyta</taxon>
        <taxon>Tracheophyta</taxon>
        <taxon>Polypodiopsida</taxon>
        <taxon>Polypodiidae</taxon>
        <taxon>Polypodiales</taxon>
        <taxon>Pteridineae</taxon>
        <taxon>Pteridaceae</taxon>
        <taxon>Parkerioideae</taxon>
        <taxon>Ceratopteris</taxon>
    </lineage>
</organism>
<dbReference type="EMBL" id="CM035420">
    <property type="protein sequence ID" value="KAH7404403.1"/>
    <property type="molecule type" value="Genomic_DNA"/>
</dbReference>
<dbReference type="GO" id="GO:0007165">
    <property type="term" value="P:signal transduction"/>
    <property type="evidence" value="ECO:0007669"/>
    <property type="project" value="InterPro"/>
</dbReference>
<sequence>MGLSSFAIIKWIHNEMLSVLRGILGSRGIKCSVDDYEKEQTQTKLDIDNAIRNATVHVIFLSKRFVKSKQCLEEVVKIMNVHSSKTSSGVRILPFFYDVATNVVRHQREGSIYDLGNVEESTDEERKRWAEALDRLSHLKGFEYNTETMFQWKRLDEIARKVEAFLNKEAISYNNKQRGENLYQEKLNEVFKMIISEDFNSKDVIFVGVYERNEPAFAELMVQQFHSQFDAFCFISDVRVEGSDPKGARPEAVFRSHPKA</sequence>
<dbReference type="GO" id="GO:0061809">
    <property type="term" value="F:NAD+ nucleosidase activity, cyclic ADP-ribose generating"/>
    <property type="evidence" value="ECO:0007669"/>
    <property type="project" value="UniProtKB-EC"/>
</dbReference>
<accession>A0A8T2T7S5</accession>
<gene>
    <name evidence="6" type="ORF">KP509_15G024000</name>
</gene>
<keyword evidence="2" id="KW-0378">Hydrolase</keyword>
<dbReference type="OrthoDB" id="6160824at2759"/>
<feature type="domain" description="TIR" evidence="5">
    <location>
        <begin position="1"/>
        <end position="166"/>
    </location>
</feature>
<dbReference type="InterPro" id="IPR035897">
    <property type="entry name" value="Toll_tir_struct_dom_sf"/>
</dbReference>
<comment type="caution">
    <text evidence="6">The sequence shown here is derived from an EMBL/GenBank/DDBJ whole genome shotgun (WGS) entry which is preliminary data.</text>
</comment>
<keyword evidence="3" id="KW-0520">NAD</keyword>
<proteinExistence type="predicted"/>
<protein>
    <recommendedName>
        <fullName evidence="1">ADP-ribosyl cyclase/cyclic ADP-ribose hydrolase</fullName>
        <ecNumber evidence="1">3.2.2.6</ecNumber>
    </recommendedName>
</protein>
<dbReference type="SUPFAM" id="SSF52200">
    <property type="entry name" value="Toll/Interleukin receptor TIR domain"/>
    <property type="match status" value="1"/>
</dbReference>
<evidence type="ECO:0000256" key="3">
    <source>
        <dbReference type="ARBA" id="ARBA00023027"/>
    </source>
</evidence>
<dbReference type="InterPro" id="IPR000157">
    <property type="entry name" value="TIR_dom"/>
</dbReference>
<evidence type="ECO:0000259" key="5">
    <source>
        <dbReference type="PROSITE" id="PS50104"/>
    </source>
</evidence>
<comment type="catalytic activity">
    <reaction evidence="4">
        <text>NAD(+) + H2O = ADP-D-ribose + nicotinamide + H(+)</text>
        <dbReference type="Rhea" id="RHEA:16301"/>
        <dbReference type="ChEBI" id="CHEBI:15377"/>
        <dbReference type="ChEBI" id="CHEBI:15378"/>
        <dbReference type="ChEBI" id="CHEBI:17154"/>
        <dbReference type="ChEBI" id="CHEBI:57540"/>
        <dbReference type="ChEBI" id="CHEBI:57967"/>
        <dbReference type="EC" id="3.2.2.6"/>
    </reaction>
    <physiologicalReaction direction="left-to-right" evidence="4">
        <dbReference type="Rhea" id="RHEA:16302"/>
    </physiologicalReaction>
</comment>
<dbReference type="PANTHER" id="PTHR32009:SF39">
    <property type="entry name" value="TIR DOMAIN-CONTAINING PROTEIN"/>
    <property type="match status" value="1"/>
</dbReference>
<dbReference type="PROSITE" id="PS50104">
    <property type="entry name" value="TIR"/>
    <property type="match status" value="1"/>
</dbReference>
<name>A0A8T2T7S5_CERRI</name>
<reference evidence="6" key="1">
    <citation type="submission" date="2021-08" db="EMBL/GenBank/DDBJ databases">
        <title>WGS assembly of Ceratopteris richardii.</title>
        <authorList>
            <person name="Marchant D.B."/>
            <person name="Chen G."/>
            <person name="Jenkins J."/>
            <person name="Shu S."/>
            <person name="Leebens-Mack J."/>
            <person name="Grimwood J."/>
            <person name="Schmutz J."/>
            <person name="Soltis P."/>
            <person name="Soltis D."/>
            <person name="Chen Z.-H."/>
        </authorList>
    </citation>
    <scope>NUCLEOTIDE SEQUENCE</scope>
    <source>
        <strain evidence="6">Whitten #5841</strain>
        <tissue evidence="6">Leaf</tissue>
    </source>
</reference>
<dbReference type="SMART" id="SM00255">
    <property type="entry name" value="TIR"/>
    <property type="match status" value="1"/>
</dbReference>
<dbReference type="AlphaFoldDB" id="A0A8T2T7S5"/>
<dbReference type="Gene3D" id="3.40.50.10140">
    <property type="entry name" value="Toll/interleukin-1 receptor homology (TIR) domain"/>
    <property type="match status" value="1"/>
</dbReference>
<dbReference type="EC" id="3.2.2.6" evidence="1"/>
<dbReference type="Proteomes" id="UP000825935">
    <property type="component" value="Chromosome 15"/>
</dbReference>
<evidence type="ECO:0000313" key="6">
    <source>
        <dbReference type="EMBL" id="KAH7404403.1"/>
    </source>
</evidence>
<evidence type="ECO:0000313" key="7">
    <source>
        <dbReference type="Proteomes" id="UP000825935"/>
    </source>
</evidence>
<keyword evidence="7" id="KW-1185">Reference proteome</keyword>
<dbReference type="PANTHER" id="PTHR32009">
    <property type="entry name" value="TMV RESISTANCE PROTEIN N-LIKE"/>
    <property type="match status" value="1"/>
</dbReference>